<dbReference type="Gene3D" id="1.10.10.60">
    <property type="entry name" value="Homeodomain-like"/>
    <property type="match status" value="1"/>
</dbReference>
<evidence type="ECO:0000313" key="2">
    <source>
        <dbReference type="EMBL" id="SDM56331.1"/>
    </source>
</evidence>
<dbReference type="Pfam" id="PF13384">
    <property type="entry name" value="HTH_23"/>
    <property type="match status" value="1"/>
</dbReference>
<evidence type="ECO:0000313" key="3">
    <source>
        <dbReference type="Proteomes" id="UP000199671"/>
    </source>
</evidence>
<sequence>MPDYLQSLTDESTFLSAKVDWIVLINSDGEGNLPESGEVSYEVDGEDPDTLEEMETALGEAIAALGADWPWPCLLDTLIPALCGWGERDDLTMAMKSYSDEFRRQAVDLYETTPGATVRGIAQDLGVSRGTLRGWLHRWGTGRKTGPDGAPAPSPLKPNSKTGDRTQTSAPAGESVEERVARPSGGERRLAGGAGQADPGAGDLATGGQVFRGGDDLVSRFQFVVDHAATYGAGAAL</sequence>
<protein>
    <submittedName>
        <fullName evidence="2">Homeodomain-like domain-containing protein</fullName>
    </submittedName>
</protein>
<name>A0A1G9U8R9_9ACTO</name>
<dbReference type="OrthoDB" id="3247021at2"/>
<keyword evidence="2" id="KW-0238">DNA-binding</keyword>
<dbReference type="SUPFAM" id="SSF46689">
    <property type="entry name" value="Homeodomain-like"/>
    <property type="match status" value="1"/>
</dbReference>
<dbReference type="EMBL" id="FNHU01000004">
    <property type="protein sequence ID" value="SDM56331.1"/>
    <property type="molecule type" value="Genomic_DNA"/>
</dbReference>
<gene>
    <name evidence="2" type="ORF">SAMN04487766_1042</name>
</gene>
<reference evidence="2 3" key="1">
    <citation type="submission" date="2016-10" db="EMBL/GenBank/DDBJ databases">
        <authorList>
            <person name="de Groot N.N."/>
        </authorList>
    </citation>
    <scope>NUCLEOTIDE SEQUENCE [LARGE SCALE GENOMIC DNA]</scope>
    <source>
        <strain evidence="2 3">KPR-7B</strain>
    </source>
</reference>
<proteinExistence type="predicted"/>
<accession>A0A1G9U8R9</accession>
<dbReference type="GO" id="GO:0003677">
    <property type="term" value="F:DNA binding"/>
    <property type="evidence" value="ECO:0007669"/>
    <property type="project" value="UniProtKB-KW"/>
</dbReference>
<feature type="region of interest" description="Disordered" evidence="1">
    <location>
        <begin position="137"/>
        <end position="208"/>
    </location>
</feature>
<dbReference type="Proteomes" id="UP000199671">
    <property type="component" value="Unassembled WGS sequence"/>
</dbReference>
<keyword evidence="2" id="KW-0371">Homeobox</keyword>
<organism evidence="2 3">
    <name type="scientific">Actinomyces ruminicola</name>
    <dbReference type="NCBI Taxonomy" id="332524"/>
    <lineage>
        <taxon>Bacteria</taxon>
        <taxon>Bacillati</taxon>
        <taxon>Actinomycetota</taxon>
        <taxon>Actinomycetes</taxon>
        <taxon>Actinomycetales</taxon>
        <taxon>Actinomycetaceae</taxon>
        <taxon>Actinomyces</taxon>
    </lineage>
</organism>
<evidence type="ECO:0000256" key="1">
    <source>
        <dbReference type="SAM" id="MobiDB-lite"/>
    </source>
</evidence>
<feature type="compositionally biased region" description="Basic and acidic residues" evidence="1">
    <location>
        <begin position="176"/>
        <end position="190"/>
    </location>
</feature>
<dbReference type="AlphaFoldDB" id="A0A1G9U8R9"/>
<feature type="compositionally biased region" description="Polar residues" evidence="1">
    <location>
        <begin position="157"/>
        <end position="170"/>
    </location>
</feature>
<dbReference type="InterPro" id="IPR009057">
    <property type="entry name" value="Homeodomain-like_sf"/>
</dbReference>